<sequence length="133" mass="13700">MERKERAALVQRENVCERITDTGSTLVCKTAPGSSPGSKPGRRESGEEAAAAGEASVAPGGGGGDPTTTAVRRSSSRTLQLPPLAFRQAEQTDWGRVAAEPAAARPTSLAIQPPPLINITSADPFSLSAFGSK</sequence>
<organism evidence="2 3">
    <name type="scientific">Alosa alosa</name>
    <name type="common">allis shad</name>
    <dbReference type="NCBI Taxonomy" id="278164"/>
    <lineage>
        <taxon>Eukaryota</taxon>
        <taxon>Metazoa</taxon>
        <taxon>Chordata</taxon>
        <taxon>Craniata</taxon>
        <taxon>Vertebrata</taxon>
        <taxon>Euteleostomi</taxon>
        <taxon>Actinopterygii</taxon>
        <taxon>Neopterygii</taxon>
        <taxon>Teleostei</taxon>
        <taxon>Clupei</taxon>
        <taxon>Clupeiformes</taxon>
        <taxon>Clupeoidei</taxon>
        <taxon>Clupeidae</taxon>
        <taxon>Alosa</taxon>
    </lineage>
</organism>
<keyword evidence="3" id="KW-1185">Reference proteome</keyword>
<accession>A0AAV6GFF5</accession>
<dbReference type="EMBL" id="JADWDJ010000012">
    <property type="protein sequence ID" value="KAG5272277.1"/>
    <property type="molecule type" value="Genomic_DNA"/>
</dbReference>
<feature type="region of interest" description="Disordered" evidence="1">
    <location>
        <begin position="26"/>
        <end position="133"/>
    </location>
</feature>
<feature type="compositionally biased region" description="Low complexity" evidence="1">
    <location>
        <begin position="48"/>
        <end position="58"/>
    </location>
</feature>
<name>A0AAV6GFF5_9TELE</name>
<comment type="caution">
    <text evidence="2">The sequence shown here is derived from an EMBL/GenBank/DDBJ whole genome shotgun (WGS) entry which is preliminary data.</text>
</comment>
<dbReference type="AlphaFoldDB" id="A0AAV6GFF5"/>
<evidence type="ECO:0000313" key="2">
    <source>
        <dbReference type="EMBL" id="KAG5272277.1"/>
    </source>
</evidence>
<gene>
    <name evidence="2" type="ORF">AALO_G00163640</name>
</gene>
<proteinExistence type="predicted"/>
<evidence type="ECO:0000313" key="3">
    <source>
        <dbReference type="Proteomes" id="UP000823561"/>
    </source>
</evidence>
<protein>
    <submittedName>
        <fullName evidence="2">Uncharacterized protein</fullName>
    </submittedName>
</protein>
<reference evidence="2" key="1">
    <citation type="submission" date="2020-10" db="EMBL/GenBank/DDBJ databases">
        <title>Chromosome-scale genome assembly of the Allis shad, Alosa alosa.</title>
        <authorList>
            <person name="Margot Z."/>
            <person name="Christophe K."/>
            <person name="Cabau C."/>
            <person name="Louis A."/>
            <person name="Berthelot C."/>
            <person name="Parey E."/>
            <person name="Roest Crollius H."/>
            <person name="Montfort J."/>
            <person name="Robinson-Rechavi M."/>
            <person name="Bucao C."/>
            <person name="Bouchez O."/>
            <person name="Gislard M."/>
            <person name="Lluch J."/>
            <person name="Milhes M."/>
            <person name="Lampietro C."/>
            <person name="Lopez Roques C."/>
            <person name="Donnadieu C."/>
            <person name="Braasch I."/>
            <person name="Desvignes T."/>
            <person name="Postlethwait J."/>
            <person name="Bobe J."/>
            <person name="Guiguen Y."/>
        </authorList>
    </citation>
    <scope>NUCLEOTIDE SEQUENCE</scope>
    <source>
        <strain evidence="2">M-15738</strain>
        <tissue evidence="2">Blood</tissue>
    </source>
</reference>
<dbReference type="Proteomes" id="UP000823561">
    <property type="component" value="Chromosome 12"/>
</dbReference>
<feature type="compositionally biased region" description="Polar residues" evidence="1">
    <location>
        <begin position="118"/>
        <end position="133"/>
    </location>
</feature>
<feature type="compositionally biased region" description="Polar residues" evidence="1">
    <location>
        <begin position="26"/>
        <end position="37"/>
    </location>
</feature>
<evidence type="ECO:0000256" key="1">
    <source>
        <dbReference type="SAM" id="MobiDB-lite"/>
    </source>
</evidence>